<dbReference type="Proteomes" id="UP000001593">
    <property type="component" value="Unassembled WGS sequence"/>
</dbReference>
<dbReference type="eggNOG" id="KOG3048">
    <property type="taxonomic scope" value="Eukaryota"/>
</dbReference>
<dbReference type="KEGG" id="nve:5516772"/>
<reference evidence="4 5" key="1">
    <citation type="journal article" date="2007" name="Science">
        <title>Sea anemone genome reveals ancestral eumetazoan gene repertoire and genomic organization.</title>
        <authorList>
            <person name="Putnam N.H."/>
            <person name="Srivastava M."/>
            <person name="Hellsten U."/>
            <person name="Dirks B."/>
            <person name="Chapman J."/>
            <person name="Salamov A."/>
            <person name="Terry A."/>
            <person name="Shapiro H."/>
            <person name="Lindquist E."/>
            <person name="Kapitonov V.V."/>
            <person name="Jurka J."/>
            <person name="Genikhovich G."/>
            <person name="Grigoriev I.V."/>
            <person name="Lucas S.M."/>
            <person name="Steele R.E."/>
            <person name="Finnerty J.R."/>
            <person name="Technau U."/>
            <person name="Martindale M.Q."/>
            <person name="Rokhsar D.S."/>
        </authorList>
    </citation>
    <scope>NUCLEOTIDE SEQUENCE [LARGE SCALE GENOMIC DNA]</scope>
    <source>
        <strain evidence="5">CH2 X CH6</strain>
    </source>
</reference>
<keyword evidence="5" id="KW-1185">Reference proteome</keyword>
<dbReference type="EMBL" id="DS469541">
    <property type="protein sequence ID" value="EDO44750.1"/>
    <property type="molecule type" value="Genomic_DNA"/>
</dbReference>
<proteinExistence type="inferred from homology"/>
<dbReference type="InParanoid" id="A7RUT5"/>
<dbReference type="OrthoDB" id="10267474at2759"/>
<comment type="similarity">
    <text evidence="1">Belongs to the prefoldin subunit alpha family.</text>
</comment>
<gene>
    <name evidence="4" type="ORF">NEMVEDRAFT_v1g162962</name>
</gene>
<dbReference type="InterPro" id="IPR009053">
    <property type="entry name" value="Prefoldin"/>
</dbReference>
<dbReference type="OMA" id="QAKFKAC"/>
<dbReference type="GO" id="GO:0016272">
    <property type="term" value="C:prefoldin complex"/>
    <property type="evidence" value="ECO:0000318"/>
    <property type="project" value="GO_Central"/>
</dbReference>
<evidence type="ECO:0000256" key="1">
    <source>
        <dbReference type="ARBA" id="ARBA00010048"/>
    </source>
</evidence>
<dbReference type="GO" id="GO:1990114">
    <property type="term" value="P:RNA polymerase II core complex assembly"/>
    <property type="evidence" value="ECO:0000318"/>
    <property type="project" value="GO_Central"/>
</dbReference>
<dbReference type="PhylomeDB" id="A7RUT5"/>
<dbReference type="AlphaFoldDB" id="A7RUT5"/>
<dbReference type="PANTHER" id="PTHR12674">
    <property type="entry name" value="PREFOLDIN SUBUNIT 5"/>
    <property type="match status" value="1"/>
</dbReference>
<keyword evidence="2" id="KW-0143">Chaperone</keyword>
<dbReference type="HOGENOM" id="CLU_091867_0_1_1"/>
<dbReference type="NCBIfam" id="TIGR00293">
    <property type="entry name" value="prefoldin subunit alpha"/>
    <property type="match status" value="1"/>
</dbReference>
<dbReference type="GO" id="GO:1990113">
    <property type="term" value="P:RNA polymerase I assembly"/>
    <property type="evidence" value="ECO:0000318"/>
    <property type="project" value="GO_Central"/>
</dbReference>
<evidence type="ECO:0000256" key="2">
    <source>
        <dbReference type="ARBA" id="ARBA00023186"/>
    </source>
</evidence>
<dbReference type="GO" id="GO:1990115">
    <property type="term" value="P:RNA polymerase III assembly"/>
    <property type="evidence" value="ECO:0000318"/>
    <property type="project" value="GO_Central"/>
</dbReference>
<dbReference type="FunFam" id="1.10.287.370:FF:000004">
    <property type="entry name" value="Probable prefoldin subunit 5"/>
    <property type="match status" value="1"/>
</dbReference>
<evidence type="ECO:0008006" key="6">
    <source>
        <dbReference type="Google" id="ProtNLM"/>
    </source>
</evidence>
<dbReference type="GO" id="GO:0005737">
    <property type="term" value="C:cytoplasm"/>
    <property type="evidence" value="ECO:0000318"/>
    <property type="project" value="GO_Central"/>
</dbReference>
<keyword evidence="3" id="KW-0175">Coiled coil</keyword>
<evidence type="ECO:0000313" key="4">
    <source>
        <dbReference type="EMBL" id="EDO44750.1"/>
    </source>
</evidence>
<sequence length="157" mass="17551">MATEQQTIEISQLSLPHLEALRNQVEEEVKVLSDSMTQLKVAQQKFVDSKENVEKLTSKGPGKQILVPLSASMYVPGTLENVDTVLVDIGTGYFAEKNLNDAAYYFQGKIDYVTKQIEKLQPILIEKHKMRQAVVEIFNVKVQAQLQQGRNAVSAST</sequence>
<protein>
    <recommendedName>
        <fullName evidence="6">Prefoldin subunit 5</fullName>
    </recommendedName>
</protein>
<dbReference type="PANTHER" id="PTHR12674:SF2">
    <property type="entry name" value="PREFOLDIN SUBUNIT 5"/>
    <property type="match status" value="1"/>
</dbReference>
<dbReference type="InterPro" id="IPR004127">
    <property type="entry name" value="Prefoldin_subunit_alpha"/>
</dbReference>
<dbReference type="Gene3D" id="1.10.287.370">
    <property type="match status" value="1"/>
</dbReference>
<dbReference type="Pfam" id="PF02996">
    <property type="entry name" value="Prefoldin"/>
    <property type="match status" value="1"/>
</dbReference>
<accession>A7RUT5</accession>
<name>A7RUT5_NEMVE</name>
<organism evidence="4 5">
    <name type="scientific">Nematostella vectensis</name>
    <name type="common">Starlet sea anemone</name>
    <dbReference type="NCBI Taxonomy" id="45351"/>
    <lineage>
        <taxon>Eukaryota</taxon>
        <taxon>Metazoa</taxon>
        <taxon>Cnidaria</taxon>
        <taxon>Anthozoa</taxon>
        <taxon>Hexacorallia</taxon>
        <taxon>Actiniaria</taxon>
        <taxon>Edwardsiidae</taxon>
        <taxon>Nematostella</taxon>
    </lineage>
</organism>
<dbReference type="STRING" id="45351.A7RUT5"/>
<dbReference type="InterPro" id="IPR011599">
    <property type="entry name" value="PFD_alpha_archaea"/>
</dbReference>
<dbReference type="GO" id="GO:0051082">
    <property type="term" value="F:unfolded protein binding"/>
    <property type="evidence" value="ECO:0007669"/>
    <property type="project" value="InterPro"/>
</dbReference>
<dbReference type="FunCoup" id="A7RUT5">
    <property type="interactions" value="781"/>
</dbReference>
<evidence type="ECO:0000313" key="5">
    <source>
        <dbReference type="Proteomes" id="UP000001593"/>
    </source>
</evidence>
<dbReference type="SUPFAM" id="SSF46579">
    <property type="entry name" value="Prefoldin"/>
    <property type="match status" value="1"/>
</dbReference>
<dbReference type="CDD" id="cd23157">
    <property type="entry name" value="Prefoldin_5"/>
    <property type="match status" value="1"/>
</dbReference>
<evidence type="ECO:0000256" key="3">
    <source>
        <dbReference type="SAM" id="Coils"/>
    </source>
</evidence>
<feature type="coiled-coil region" evidence="3">
    <location>
        <begin position="22"/>
        <end position="59"/>
    </location>
</feature>
<dbReference type="GO" id="GO:0006457">
    <property type="term" value="P:protein folding"/>
    <property type="evidence" value="ECO:0007669"/>
    <property type="project" value="InterPro"/>
</dbReference>